<evidence type="ECO:0000256" key="3">
    <source>
        <dbReference type="ARBA" id="ARBA00022475"/>
    </source>
</evidence>
<evidence type="ECO:0000256" key="10">
    <source>
        <dbReference type="SAM" id="Phobius"/>
    </source>
</evidence>
<feature type="transmembrane region" description="Helical" evidence="10">
    <location>
        <begin position="394"/>
        <end position="413"/>
    </location>
</feature>
<evidence type="ECO:0000256" key="5">
    <source>
        <dbReference type="ARBA" id="ARBA00022692"/>
    </source>
</evidence>
<evidence type="ECO:0000256" key="9">
    <source>
        <dbReference type="ARBA" id="ARBA00037230"/>
    </source>
</evidence>
<keyword evidence="3" id="KW-1003">Cell membrane</keyword>
<dbReference type="HOGENOM" id="CLU_015041_3_0_9"/>
<evidence type="ECO:0000256" key="7">
    <source>
        <dbReference type="ARBA" id="ARBA00022989"/>
    </source>
</evidence>
<feature type="transmembrane region" description="Helical" evidence="10">
    <location>
        <begin position="425"/>
        <end position="442"/>
    </location>
</feature>
<feature type="transmembrane region" description="Helical" evidence="10">
    <location>
        <begin position="38"/>
        <end position="61"/>
    </location>
</feature>
<proteinExistence type="inferred from homology"/>
<name>G8TXQ2_SULAD</name>
<dbReference type="PRINTS" id="PR01410">
    <property type="entry name" value="CCBIOGENESIS"/>
</dbReference>
<dbReference type="InterPro" id="IPR003567">
    <property type="entry name" value="Cyt_c_biogenesis"/>
</dbReference>
<evidence type="ECO:0000256" key="4">
    <source>
        <dbReference type="ARBA" id="ARBA00022519"/>
    </source>
</evidence>
<dbReference type="STRING" id="679936.Sulac_1511"/>
<dbReference type="GO" id="GO:0017004">
    <property type="term" value="P:cytochrome complex assembly"/>
    <property type="evidence" value="ECO:0007669"/>
    <property type="project" value="UniProtKB-KW"/>
</dbReference>
<protein>
    <submittedName>
        <fullName evidence="13">Cytochrome c assembly protein</fullName>
    </submittedName>
</protein>
<reference evidence="14" key="1">
    <citation type="submission" date="2011-12" db="EMBL/GenBank/DDBJ databases">
        <title>The complete genome of chromosome of Sulfobacillus acidophilus DSM 10332.</title>
        <authorList>
            <person name="Lucas S."/>
            <person name="Han J."/>
            <person name="Lapidus A."/>
            <person name="Bruce D."/>
            <person name="Goodwin L."/>
            <person name="Pitluck S."/>
            <person name="Peters L."/>
            <person name="Kyrpides N."/>
            <person name="Mavromatis K."/>
            <person name="Ivanova N."/>
            <person name="Mikhailova N."/>
            <person name="Chertkov O."/>
            <person name="Saunders E."/>
            <person name="Detter J.C."/>
            <person name="Tapia R."/>
            <person name="Han C."/>
            <person name="Land M."/>
            <person name="Hauser L."/>
            <person name="Markowitz V."/>
            <person name="Cheng J.-F."/>
            <person name="Hugenholtz P."/>
            <person name="Woyke T."/>
            <person name="Wu D."/>
            <person name="Pukall R."/>
            <person name="Gehrich-Schroeter G."/>
            <person name="Schneider S."/>
            <person name="Klenk H.-P."/>
            <person name="Eisen J.A."/>
        </authorList>
    </citation>
    <scope>NUCLEOTIDE SEQUENCE [LARGE SCALE GENOMIC DNA]</scope>
    <source>
        <strain evidence="14">ATCC 700253 / DSM 10332 / NAL</strain>
    </source>
</reference>
<feature type="transmembrane region" description="Helical" evidence="10">
    <location>
        <begin position="95"/>
        <end position="111"/>
    </location>
</feature>
<evidence type="ECO:0000313" key="13">
    <source>
        <dbReference type="EMBL" id="AEW05008.1"/>
    </source>
</evidence>
<sequence length="676" mass="74891">MPELGRYALLLALLLAVYAVSVGLWANRTGDPRWRESVRGAAVALTLAMTTAVMTLEYLLVTGDYAVQAVYNHSDRALPLLYKLGALWGGDSGSVLFWGWILSLYTGYVAWRGWPREGRMTPLVVPFLALLLVFFTGMSNAVVDPFRLVPGHPTNGNGLDPLLQNLVMTIHPPAMYTGLIGMAVPAAYILAAVWQRVPWREWVPVVRRWMLFSWMFLSAALVLGGMWAYMELGWGGYWEWDPVENAALLPWLTATAFLHALQLEEKRGMFRWWTALLGVGTFLLTLIGTYITRSGVLKNSVHSFTGTGVGPYFVGLFWAVLGITVVLFWLRREMFQDRMGLDGSFSKEGVYLFINVFFTAIAVVVLLGTFYPVISKAFWGQTIVLNESFFNAMTAPMFLVLVLLLGMAPVMGWRFAKPASVMQKLRVPWGIGLVTMVVVYFHGYRAPLHFIGVGLATFALASMVQEFYRAARVQRLAHHYSWLVAFLTAVKGNRRRYGGYLAHIAFLIIVLGVIGSHTNTLSVTETLRPGQVVTMRGYTIQYHGLQNVVHPGYETTEALLSVAHGTVRQTATPGLSFFPGSAQPVAGVYIQGGLMRDLYIVLEGSPGQNQALLQIMINPMVSWIWIGMYILLAGTLIALSAPAGRDAAPVRQWEIEPLEAWRRSQPVAAGEGGKSP</sequence>
<dbReference type="PRINTS" id="PR01411">
    <property type="entry name" value="CCMFBIOGNSIS"/>
</dbReference>
<dbReference type="InterPro" id="IPR003568">
    <property type="entry name" value="Cyt_c_biogenesis_CcmF"/>
</dbReference>
<comment type="similarity">
    <text evidence="2">Belongs to the CcmF/CycK/Ccl1/NrfE/CcsA family.</text>
</comment>
<dbReference type="KEGG" id="sap:Sulac_1511"/>
<gene>
    <name evidence="13" type="ordered locus">Sulac_1511</name>
</gene>
<dbReference type="Pfam" id="PF16327">
    <property type="entry name" value="CcmF_C"/>
    <property type="match status" value="1"/>
</dbReference>
<evidence type="ECO:0000259" key="11">
    <source>
        <dbReference type="Pfam" id="PF01578"/>
    </source>
</evidence>
<keyword evidence="8 10" id="KW-0472">Membrane</keyword>
<feature type="transmembrane region" description="Helical" evidence="10">
    <location>
        <begin position="209"/>
        <end position="230"/>
    </location>
</feature>
<keyword evidence="4" id="KW-0997">Cell inner membrane</keyword>
<accession>G8TXQ2</accession>
<feature type="domain" description="Cytochrome c-type biogenesis protein CcmF C-terminal" evidence="12">
    <location>
        <begin position="316"/>
        <end position="640"/>
    </location>
</feature>
<feature type="transmembrane region" description="Helical" evidence="10">
    <location>
        <begin position="273"/>
        <end position="292"/>
    </location>
</feature>
<feature type="transmembrane region" description="Helical" evidence="10">
    <location>
        <begin position="350"/>
        <end position="374"/>
    </location>
</feature>
<feature type="transmembrane region" description="Helical" evidence="10">
    <location>
        <begin position="6"/>
        <end position="26"/>
    </location>
</feature>
<dbReference type="Proteomes" id="UP000005439">
    <property type="component" value="Chromosome"/>
</dbReference>
<feature type="transmembrane region" description="Helical" evidence="10">
    <location>
        <begin position="174"/>
        <end position="197"/>
    </location>
</feature>
<evidence type="ECO:0000256" key="2">
    <source>
        <dbReference type="ARBA" id="ARBA00009186"/>
    </source>
</evidence>
<dbReference type="Pfam" id="PF01578">
    <property type="entry name" value="Cytochrom_C_asm"/>
    <property type="match status" value="1"/>
</dbReference>
<feature type="transmembrane region" description="Helical" evidence="10">
    <location>
        <begin position="622"/>
        <end position="641"/>
    </location>
</feature>
<dbReference type="InterPro" id="IPR002541">
    <property type="entry name" value="Cyt_c_assembly"/>
</dbReference>
<evidence type="ECO:0000313" key="14">
    <source>
        <dbReference type="Proteomes" id="UP000005439"/>
    </source>
</evidence>
<keyword evidence="14" id="KW-1185">Reference proteome</keyword>
<evidence type="ECO:0000256" key="1">
    <source>
        <dbReference type="ARBA" id="ARBA00004429"/>
    </source>
</evidence>
<keyword evidence="5 10" id="KW-0812">Transmembrane</keyword>
<keyword evidence="6" id="KW-0201">Cytochrome c-type biogenesis</keyword>
<dbReference type="PANTHER" id="PTHR43653:SF1">
    <property type="entry name" value="CYTOCHROME C-TYPE BIOGENESIS PROTEIN CCMF"/>
    <property type="match status" value="1"/>
</dbReference>
<evidence type="ECO:0000256" key="8">
    <source>
        <dbReference type="ARBA" id="ARBA00023136"/>
    </source>
</evidence>
<dbReference type="GO" id="GO:0005886">
    <property type="term" value="C:plasma membrane"/>
    <property type="evidence" value="ECO:0007669"/>
    <property type="project" value="UniProtKB-SubCell"/>
</dbReference>
<organism evidence="13 14">
    <name type="scientific">Sulfobacillus acidophilus (strain ATCC 700253 / DSM 10332 / NAL)</name>
    <dbReference type="NCBI Taxonomy" id="679936"/>
    <lineage>
        <taxon>Bacteria</taxon>
        <taxon>Bacillati</taxon>
        <taxon>Bacillota</taxon>
        <taxon>Clostridia</taxon>
        <taxon>Eubacteriales</taxon>
        <taxon>Clostridiales Family XVII. Incertae Sedis</taxon>
        <taxon>Sulfobacillus</taxon>
    </lineage>
</organism>
<dbReference type="GO" id="GO:0020037">
    <property type="term" value="F:heme binding"/>
    <property type="evidence" value="ECO:0007669"/>
    <property type="project" value="InterPro"/>
</dbReference>
<dbReference type="AlphaFoldDB" id="G8TXQ2"/>
<feature type="transmembrane region" description="Helical" evidence="10">
    <location>
        <begin position="312"/>
        <end position="330"/>
    </location>
</feature>
<dbReference type="PATRIC" id="fig|679936.5.peg.1577"/>
<dbReference type="EMBL" id="CP003179">
    <property type="protein sequence ID" value="AEW05008.1"/>
    <property type="molecule type" value="Genomic_DNA"/>
</dbReference>
<keyword evidence="7 10" id="KW-1133">Transmembrane helix</keyword>
<evidence type="ECO:0000259" key="12">
    <source>
        <dbReference type="Pfam" id="PF16327"/>
    </source>
</evidence>
<feature type="transmembrane region" description="Helical" evidence="10">
    <location>
        <begin position="123"/>
        <end position="143"/>
    </location>
</feature>
<dbReference type="GO" id="GO:0015232">
    <property type="term" value="F:heme transmembrane transporter activity"/>
    <property type="evidence" value="ECO:0007669"/>
    <property type="project" value="InterPro"/>
</dbReference>
<dbReference type="PANTHER" id="PTHR43653">
    <property type="entry name" value="CYTOCHROME C ASSEMBLY PROTEIN-RELATED"/>
    <property type="match status" value="1"/>
</dbReference>
<feature type="transmembrane region" description="Helical" evidence="10">
    <location>
        <begin position="448"/>
        <end position="468"/>
    </location>
</feature>
<feature type="transmembrane region" description="Helical" evidence="10">
    <location>
        <begin position="242"/>
        <end position="261"/>
    </location>
</feature>
<comment type="function">
    <text evidence="9">Required for the biogenesis of c-type cytochromes. Possible subunit of a heme lyase.</text>
</comment>
<dbReference type="InterPro" id="IPR032523">
    <property type="entry name" value="CcmF_C"/>
</dbReference>
<feature type="transmembrane region" description="Helical" evidence="10">
    <location>
        <begin position="500"/>
        <end position="518"/>
    </location>
</feature>
<reference evidence="13 14" key="2">
    <citation type="journal article" date="2012" name="Stand. Genomic Sci.">
        <title>Complete genome sequence of the moderately thermophilic mineral-sulfide-oxidizing firmicute Sulfobacillus acidophilus type strain (NAL(T)).</title>
        <authorList>
            <person name="Anderson I."/>
            <person name="Chertkov O."/>
            <person name="Chen A."/>
            <person name="Saunders E."/>
            <person name="Lapidus A."/>
            <person name="Nolan M."/>
            <person name="Lucas S."/>
            <person name="Hammon N."/>
            <person name="Deshpande S."/>
            <person name="Cheng J.F."/>
            <person name="Han C."/>
            <person name="Tapia R."/>
            <person name="Goodwin L.A."/>
            <person name="Pitluck S."/>
            <person name="Liolios K."/>
            <person name="Pagani I."/>
            <person name="Ivanova N."/>
            <person name="Mikhailova N."/>
            <person name="Pati A."/>
            <person name="Palaniappan K."/>
            <person name="Land M."/>
            <person name="Pan C."/>
            <person name="Rohde M."/>
            <person name="Pukall R."/>
            <person name="Goker M."/>
            <person name="Detter J.C."/>
            <person name="Woyke T."/>
            <person name="Bristow J."/>
            <person name="Eisen J.A."/>
            <person name="Markowitz V."/>
            <person name="Hugenholtz P."/>
            <person name="Kyrpides N.C."/>
            <person name="Klenk H.P."/>
            <person name="Mavromatis K."/>
        </authorList>
    </citation>
    <scope>NUCLEOTIDE SEQUENCE [LARGE SCALE GENOMIC DNA]</scope>
    <source>
        <strain evidence="14">ATCC 700253 / DSM 10332 / NAL</strain>
    </source>
</reference>
<feature type="domain" description="Cytochrome c assembly protein" evidence="11">
    <location>
        <begin position="92"/>
        <end position="294"/>
    </location>
</feature>
<comment type="subcellular location">
    <subcellularLocation>
        <location evidence="1">Cell inner membrane</location>
        <topology evidence="1">Multi-pass membrane protein</topology>
    </subcellularLocation>
</comment>
<evidence type="ECO:0000256" key="6">
    <source>
        <dbReference type="ARBA" id="ARBA00022748"/>
    </source>
</evidence>